<evidence type="ECO:0000313" key="2">
    <source>
        <dbReference type="Proteomes" id="UP000315648"/>
    </source>
</evidence>
<dbReference type="Proteomes" id="UP000315648">
    <property type="component" value="Unassembled WGS sequence"/>
</dbReference>
<protein>
    <submittedName>
        <fullName evidence="1">WYL domain-containing protein</fullName>
    </submittedName>
</protein>
<comment type="caution">
    <text evidence="1">The sequence shown here is derived from an EMBL/GenBank/DDBJ whole genome shotgun (WGS) entry which is preliminary data.</text>
</comment>
<dbReference type="AlphaFoldDB" id="A0A556QIY1"/>
<gene>
    <name evidence="1" type="ORF">FPL22_10760</name>
</gene>
<dbReference type="PROSITE" id="PS52050">
    <property type="entry name" value="WYL"/>
    <property type="match status" value="1"/>
</dbReference>
<organism evidence="1 2">
    <name type="scientific">Rariglobus hedericola</name>
    <dbReference type="NCBI Taxonomy" id="2597822"/>
    <lineage>
        <taxon>Bacteria</taxon>
        <taxon>Pseudomonadati</taxon>
        <taxon>Verrucomicrobiota</taxon>
        <taxon>Opitutia</taxon>
        <taxon>Opitutales</taxon>
        <taxon>Opitutaceae</taxon>
        <taxon>Rariglobus</taxon>
    </lineage>
</organism>
<sequence>MLRNWVIGVFCATVCVQASLGAEADNAAVLTQALRARSVVTFTYKGQERTVEPHALGKATDDKPALLAWQTSGGSNTEPPPGWRVFLVAEIAGLKMTAQKFEKPRADYRAKARGLISIDIDVLAPQPTPVPPSPPAAPAK</sequence>
<accession>A0A556QIY1</accession>
<keyword evidence="2" id="KW-1185">Reference proteome</keyword>
<proteinExistence type="predicted"/>
<dbReference type="EMBL" id="VMBG01000002">
    <property type="protein sequence ID" value="TSJ76603.1"/>
    <property type="molecule type" value="Genomic_DNA"/>
</dbReference>
<reference evidence="1 2" key="1">
    <citation type="submission" date="2019-07" db="EMBL/GenBank/DDBJ databases">
        <title>Description of 53C-WASEF.</title>
        <authorList>
            <person name="Pitt A."/>
            <person name="Hahn M.W."/>
        </authorList>
    </citation>
    <scope>NUCLEOTIDE SEQUENCE [LARGE SCALE GENOMIC DNA]</scope>
    <source>
        <strain evidence="1 2">53C-WASEF</strain>
    </source>
</reference>
<name>A0A556QIY1_9BACT</name>
<evidence type="ECO:0000313" key="1">
    <source>
        <dbReference type="EMBL" id="TSJ76603.1"/>
    </source>
</evidence>